<organism evidence="1">
    <name type="scientific">Podoviridae sp. ctIpM11</name>
    <dbReference type="NCBI Taxonomy" id="2825240"/>
    <lineage>
        <taxon>Viruses</taxon>
        <taxon>Duplodnaviria</taxon>
        <taxon>Heunggongvirae</taxon>
        <taxon>Uroviricota</taxon>
        <taxon>Caudoviricetes</taxon>
    </lineage>
</organism>
<evidence type="ECO:0000313" key="1">
    <source>
        <dbReference type="EMBL" id="DAF98094.1"/>
    </source>
</evidence>
<proteinExistence type="predicted"/>
<protein>
    <submittedName>
        <fullName evidence="1">Uncharacterized protein</fullName>
    </submittedName>
</protein>
<dbReference type="EMBL" id="BK016142">
    <property type="protein sequence ID" value="DAF98094.1"/>
    <property type="molecule type" value="Genomic_DNA"/>
</dbReference>
<reference evidence="1" key="1">
    <citation type="journal article" date="2021" name="Proc. Natl. Acad. Sci. U.S.A.">
        <title>A Catalog of Tens of Thousands of Viruses from Human Metagenomes Reveals Hidden Associations with Chronic Diseases.</title>
        <authorList>
            <person name="Tisza M.J."/>
            <person name="Buck C.B."/>
        </authorList>
    </citation>
    <scope>NUCLEOTIDE SEQUENCE</scope>
    <source>
        <strain evidence="1">CtIpM11</strain>
    </source>
</reference>
<sequence length="143" mass="16070">MESRFERITESPDALAAVLASIPTADAPWDIAFERAFCAGCALENCDGCPHKNLDRIKWWLEQQTAKAFLTRKGERSGWFSMSKKQELVDKLGPIEHQTEELLEELCGNYCRYTSAANGKTRDELLDICEDCPLSRLGDLIGV</sequence>
<name>A0A8S5UUP3_9CAUD</name>
<accession>A0A8S5UUP3</accession>